<dbReference type="GO" id="GO:0005886">
    <property type="term" value="C:plasma membrane"/>
    <property type="evidence" value="ECO:0007669"/>
    <property type="project" value="TreeGrafter"/>
</dbReference>
<evidence type="ECO:0000313" key="5">
    <source>
        <dbReference type="Proteomes" id="UP000765507"/>
    </source>
</evidence>
<gene>
    <name evidence="4" type="ORF">G0U57_020679</name>
</gene>
<dbReference type="AlphaFoldDB" id="A0A8T1S329"/>
<keyword evidence="2" id="KW-0812">Transmembrane</keyword>
<evidence type="ECO:0000256" key="1">
    <source>
        <dbReference type="ARBA" id="ARBA00022729"/>
    </source>
</evidence>
<accession>A0A8T1S329</accession>
<keyword evidence="1" id="KW-0732">Signal</keyword>
<proteinExistence type="predicted"/>
<keyword evidence="2" id="KW-0472">Membrane</keyword>
<dbReference type="InterPro" id="IPR045860">
    <property type="entry name" value="Snake_toxin-like_sf"/>
</dbReference>
<dbReference type="Proteomes" id="UP000765507">
    <property type="component" value="Unassembled WGS sequence"/>
</dbReference>
<evidence type="ECO:0000256" key="2">
    <source>
        <dbReference type="SAM" id="Phobius"/>
    </source>
</evidence>
<comment type="caution">
    <text evidence="4">The sequence shown here is derived from an EMBL/GenBank/DDBJ whole genome shotgun (WGS) entry which is preliminary data.</text>
</comment>
<dbReference type="Gene3D" id="2.10.60.10">
    <property type="entry name" value="CD59"/>
    <property type="match status" value="1"/>
</dbReference>
<reference evidence="4 5" key="1">
    <citation type="journal article" date="2020" name="G3 (Bethesda)">
        <title>Draft Genome of the Common Snapping Turtle, Chelydra serpentina, a Model for Phenotypic Plasticity in Reptiles.</title>
        <authorList>
            <person name="Das D."/>
            <person name="Singh S.K."/>
            <person name="Bierstedt J."/>
            <person name="Erickson A."/>
            <person name="Galli G.L.J."/>
            <person name="Crossley D.A. 2nd"/>
            <person name="Rhen T."/>
        </authorList>
    </citation>
    <scope>NUCLEOTIDE SEQUENCE [LARGE SCALE GENOMIC DNA]</scope>
    <source>
        <strain evidence="4">KW</strain>
    </source>
</reference>
<dbReference type="PANTHER" id="PTHR16983">
    <property type="entry name" value="UPAR/LY6 DOMAIN-CONTAINING PROTEIN"/>
    <property type="match status" value="1"/>
</dbReference>
<dbReference type="Pfam" id="PF00087">
    <property type="entry name" value="Toxin_TOLIP"/>
    <property type="match status" value="1"/>
</dbReference>
<dbReference type="OrthoDB" id="9041811at2759"/>
<dbReference type="PANTHER" id="PTHR16983:SF13">
    <property type="entry name" value="LYMPHOCYTE ANTIGEN 6E"/>
    <property type="match status" value="1"/>
</dbReference>
<feature type="transmembrane region" description="Helical" evidence="2">
    <location>
        <begin position="69"/>
        <end position="92"/>
    </location>
</feature>
<sequence>MTSMIPTNCADADKYSATVIGTDKASSSGAMRITKLCLPMCTATSQHAGLGNTSTSCCQRDYCNRSGAAGVRIVSAMLGVGIWASFVCLLVWTGL</sequence>
<keyword evidence="5" id="KW-1185">Reference proteome</keyword>
<dbReference type="InterPro" id="IPR035076">
    <property type="entry name" value="Toxin/TOLIP"/>
</dbReference>
<dbReference type="SUPFAM" id="SSF57302">
    <property type="entry name" value="Snake toxin-like"/>
    <property type="match status" value="1"/>
</dbReference>
<protein>
    <submittedName>
        <fullName evidence="4">Lymphocyte antigen 6 complex, locus E</fullName>
    </submittedName>
</protein>
<dbReference type="InterPro" id="IPR051110">
    <property type="entry name" value="Ly-6/neurotoxin-like_GPI-ap"/>
</dbReference>
<evidence type="ECO:0000259" key="3">
    <source>
        <dbReference type="Pfam" id="PF00087"/>
    </source>
</evidence>
<dbReference type="EMBL" id="JAHGAV010000890">
    <property type="protein sequence ID" value="KAG6923386.1"/>
    <property type="molecule type" value="Genomic_DNA"/>
</dbReference>
<organism evidence="4 5">
    <name type="scientific">Chelydra serpentina</name>
    <name type="common">Snapping turtle</name>
    <name type="synonym">Testudo serpentina</name>
    <dbReference type="NCBI Taxonomy" id="8475"/>
    <lineage>
        <taxon>Eukaryota</taxon>
        <taxon>Metazoa</taxon>
        <taxon>Chordata</taxon>
        <taxon>Craniata</taxon>
        <taxon>Vertebrata</taxon>
        <taxon>Euteleostomi</taxon>
        <taxon>Archelosauria</taxon>
        <taxon>Testudinata</taxon>
        <taxon>Testudines</taxon>
        <taxon>Cryptodira</taxon>
        <taxon>Durocryptodira</taxon>
        <taxon>Americhelydia</taxon>
        <taxon>Chelydroidea</taxon>
        <taxon>Chelydridae</taxon>
        <taxon>Chelydra</taxon>
    </lineage>
</organism>
<feature type="domain" description="Snake toxin/toxin-like" evidence="3">
    <location>
        <begin position="6"/>
        <end position="64"/>
    </location>
</feature>
<name>A0A8T1S329_CHESE</name>
<dbReference type="GO" id="GO:0030154">
    <property type="term" value="P:cell differentiation"/>
    <property type="evidence" value="ECO:0007669"/>
    <property type="project" value="UniProtKB-ARBA"/>
</dbReference>
<keyword evidence="2" id="KW-1133">Transmembrane helix</keyword>
<evidence type="ECO:0000313" key="4">
    <source>
        <dbReference type="EMBL" id="KAG6923386.1"/>
    </source>
</evidence>